<evidence type="ECO:0000256" key="1">
    <source>
        <dbReference type="SAM" id="SignalP"/>
    </source>
</evidence>
<evidence type="ECO:0000313" key="4">
    <source>
        <dbReference type="Proteomes" id="UP000683507"/>
    </source>
</evidence>
<feature type="signal peptide" evidence="1">
    <location>
        <begin position="1"/>
        <end position="20"/>
    </location>
</feature>
<proteinExistence type="predicted"/>
<name>A0A916JJ03_9FLAO</name>
<evidence type="ECO:0000259" key="2">
    <source>
        <dbReference type="Pfam" id="PF13349"/>
    </source>
</evidence>
<gene>
    <name evidence="3" type="ORF">CRYO30217_00237</name>
</gene>
<feature type="domain" description="DUF4097" evidence="2">
    <location>
        <begin position="41"/>
        <end position="218"/>
    </location>
</feature>
<reference evidence="3" key="1">
    <citation type="submission" date="2021-04" db="EMBL/GenBank/DDBJ databases">
        <authorList>
            <person name="Rodrigo-Torres L."/>
            <person name="Arahal R. D."/>
            <person name="Lucena T."/>
        </authorList>
    </citation>
    <scope>NUCLEOTIDE SEQUENCE</scope>
    <source>
        <strain evidence="3">AS29M-1</strain>
    </source>
</reference>
<organism evidence="3 4">
    <name type="scientific">Parvicella tangerina</name>
    <dbReference type="NCBI Taxonomy" id="2829795"/>
    <lineage>
        <taxon>Bacteria</taxon>
        <taxon>Pseudomonadati</taxon>
        <taxon>Bacteroidota</taxon>
        <taxon>Flavobacteriia</taxon>
        <taxon>Flavobacteriales</taxon>
        <taxon>Parvicellaceae</taxon>
        <taxon>Parvicella</taxon>
    </lineage>
</organism>
<keyword evidence="4" id="KW-1185">Reference proteome</keyword>
<sequence length="359" mass="39858">MMKTILFTISLLVVSSALFAGTFDDSKVIRKSMPATDDFELEIKNKHGRIDVTTWDKDSVVLEITISATSNKLDRLESIMEQVTVNFSEHDDYLAASTQWGGGANELRLDFIKLFDDQTVRVDYRIWMPVETELELENKFGDISMEDCKGKLKVDLSHGDFKARKLKDAKSINVQYGDINIKELEDGNITSKFGDVTIDKAKELDLDIISGDAELEKVDELTLKATSADVEIEEVNTLNFSSTLGDIEVEKLNKTVTGYLKFGGFEIEEVDPGFMGITLNGTNTDISIDFNPQIAFVYNVQLEKGKAFSIPSEGNTLDKDNSFDDVHQYEGTFATIPVGGLPASVTISAKSSYVKFGLE</sequence>
<dbReference type="Proteomes" id="UP000683507">
    <property type="component" value="Chromosome"/>
</dbReference>
<dbReference type="KEGG" id="ptan:CRYO30217_00237"/>
<protein>
    <recommendedName>
        <fullName evidence="2">DUF4097 domain-containing protein</fullName>
    </recommendedName>
</protein>
<dbReference type="InterPro" id="IPR025164">
    <property type="entry name" value="Toastrack_DUF4097"/>
</dbReference>
<feature type="chain" id="PRO_5037861593" description="DUF4097 domain-containing protein" evidence="1">
    <location>
        <begin position="21"/>
        <end position="359"/>
    </location>
</feature>
<dbReference type="AlphaFoldDB" id="A0A916JJ03"/>
<dbReference type="Pfam" id="PF13349">
    <property type="entry name" value="DUF4097"/>
    <property type="match status" value="1"/>
</dbReference>
<keyword evidence="1" id="KW-0732">Signal</keyword>
<dbReference type="EMBL" id="OU015584">
    <property type="protein sequence ID" value="CAG5076899.1"/>
    <property type="molecule type" value="Genomic_DNA"/>
</dbReference>
<evidence type="ECO:0000313" key="3">
    <source>
        <dbReference type="EMBL" id="CAG5076899.1"/>
    </source>
</evidence>
<accession>A0A916JJ03</accession>